<gene>
    <name evidence="1" type="ORF">TTAC_LOCUS8534</name>
</gene>
<dbReference type="Gene3D" id="2.130.10.10">
    <property type="entry name" value="YVTN repeat-like/Quinoprotein amine dehydrogenase"/>
    <property type="match status" value="1"/>
</dbReference>
<dbReference type="InterPro" id="IPR015943">
    <property type="entry name" value="WD40/YVTN_repeat-like_dom_sf"/>
</dbReference>
<organism evidence="1 2">
    <name type="scientific">Hydatigena taeniaeformis</name>
    <name type="common">Feline tapeworm</name>
    <name type="synonym">Taenia taeniaeformis</name>
    <dbReference type="NCBI Taxonomy" id="6205"/>
    <lineage>
        <taxon>Eukaryota</taxon>
        <taxon>Metazoa</taxon>
        <taxon>Spiralia</taxon>
        <taxon>Lophotrochozoa</taxon>
        <taxon>Platyhelminthes</taxon>
        <taxon>Cestoda</taxon>
        <taxon>Eucestoda</taxon>
        <taxon>Cyclophyllidea</taxon>
        <taxon>Taeniidae</taxon>
        <taxon>Hydatigera</taxon>
    </lineage>
</organism>
<dbReference type="GO" id="GO:0005868">
    <property type="term" value="C:cytoplasmic dynein complex"/>
    <property type="evidence" value="ECO:0007669"/>
    <property type="project" value="InterPro"/>
</dbReference>
<dbReference type="SUPFAM" id="SSF50978">
    <property type="entry name" value="WD40 repeat-like"/>
    <property type="match status" value="1"/>
</dbReference>
<dbReference type="PANTHER" id="PTHR16022:SF0">
    <property type="entry name" value="CYTOPLASMIC DYNEIN 2 INTERMEDIATE CHAIN 1"/>
    <property type="match status" value="1"/>
</dbReference>
<accession>A0A3P7FYD4</accession>
<dbReference type="GO" id="GO:0045504">
    <property type="term" value="F:dynein heavy chain binding"/>
    <property type="evidence" value="ECO:0007669"/>
    <property type="project" value="InterPro"/>
</dbReference>
<dbReference type="EMBL" id="UYWX01020525">
    <property type="protein sequence ID" value="VDM33107.1"/>
    <property type="molecule type" value="Genomic_DNA"/>
</dbReference>
<keyword evidence="2" id="KW-1185">Reference proteome</keyword>
<dbReference type="InterPro" id="IPR036322">
    <property type="entry name" value="WD40_repeat_dom_sf"/>
</dbReference>
<dbReference type="GO" id="GO:0005929">
    <property type="term" value="C:cilium"/>
    <property type="evidence" value="ECO:0007669"/>
    <property type="project" value="GOC"/>
</dbReference>
<dbReference type="PANTHER" id="PTHR16022">
    <property type="entry name" value="WD REPEAT DOMAIN 60"/>
    <property type="match status" value="1"/>
</dbReference>
<proteinExistence type="predicted"/>
<dbReference type="AlphaFoldDB" id="A0A3P7FYD4"/>
<evidence type="ECO:0000313" key="1">
    <source>
        <dbReference type="EMBL" id="VDM33107.1"/>
    </source>
</evidence>
<evidence type="ECO:0000313" key="2">
    <source>
        <dbReference type="Proteomes" id="UP000274429"/>
    </source>
</evidence>
<dbReference type="OrthoDB" id="2162425at2759"/>
<evidence type="ECO:0008006" key="3">
    <source>
        <dbReference type="Google" id="ProtNLM"/>
    </source>
</evidence>
<sequence>MPINQKTKTLESQQPSTSPDYQYFAIYTCNGEETKRNLTKPTQTQLKNDIAESLSNTLTSLDRKRQIERGKDLLRLIELELNDFREIFNLQPMDQYSSYVLRLCQVGLTHAQSQTMDDCLSKETQTESSRTAPYSSWTQIPPAFEGGHSGHVRYAQEDWEGNPSKSDQFTHKPHNLVIPNCDQQTLAELECIHCEFLDHHLLTMHRLKSSQSVESRRGYLPGDVVCVWKVDDISGQGSLEHALKCPGLLPMSGREMQDVRGCGEGIVSVLSESSFEFSMIVGGLSDGSLAVWNVDSEMSPPHQSGNTSRQSSPLPKIFQYAKSPDYLASLAFSENDKSSNLGAFPTSPIIALKSLICKSLLSNNFQFCSLDNRGNVNIWMALRLQPKRNHKVLGSAADLGLRPGGHARLIQLARFTYDAQCSRMDAAKISYFYLQWMAVFCKCTGDIGTSLSPFTTCLEVYRTADRFFIGSADGNIRQKCRVPSQHVYPEDFRLPFTVAAVTCLALHPLLPNVLIAGECYLSAYKPEMTQDSVAGYSDGQIALFSTQHPHPIFKWLIKVPSDWPLIGVKKVVWSPHRPSVVFCLATDGDIIAWSLLDKEQSILKPRAQTLIIGSVRERKVVDFSVAKGRSSCLAVCWQDGAEIHWLEEGLVVKQEDELLALETILNGLL</sequence>
<name>A0A3P7FYD4_HYDTA</name>
<protein>
    <recommendedName>
        <fullName evidence="3">WD repeat-containing protein 60</fullName>
    </recommendedName>
</protein>
<dbReference type="GO" id="GO:0045503">
    <property type="term" value="F:dynein light chain binding"/>
    <property type="evidence" value="ECO:0007669"/>
    <property type="project" value="InterPro"/>
</dbReference>
<dbReference type="InterPro" id="IPR042505">
    <property type="entry name" value="DYNC2I1"/>
</dbReference>
<dbReference type="Proteomes" id="UP000274429">
    <property type="component" value="Unassembled WGS sequence"/>
</dbReference>
<dbReference type="GO" id="GO:0042073">
    <property type="term" value="P:intraciliary transport"/>
    <property type="evidence" value="ECO:0007669"/>
    <property type="project" value="InterPro"/>
</dbReference>
<reference evidence="1 2" key="1">
    <citation type="submission" date="2018-11" db="EMBL/GenBank/DDBJ databases">
        <authorList>
            <consortium name="Pathogen Informatics"/>
        </authorList>
    </citation>
    <scope>NUCLEOTIDE SEQUENCE [LARGE SCALE GENOMIC DNA]</scope>
</reference>